<dbReference type="InterPro" id="IPR036568">
    <property type="entry name" value="GGCT-like_sf"/>
</dbReference>
<accession>A0A132B4Z5</accession>
<dbReference type="GeneID" id="28826246"/>
<evidence type="ECO:0000259" key="4">
    <source>
        <dbReference type="Pfam" id="PF06094"/>
    </source>
</evidence>
<proteinExistence type="inferred from homology"/>
<evidence type="ECO:0000313" key="6">
    <source>
        <dbReference type="Proteomes" id="UP000070700"/>
    </source>
</evidence>
<dbReference type="AlphaFoldDB" id="A0A132B4Z5"/>
<dbReference type="InParanoid" id="A0A132B4Z5"/>
<dbReference type="Proteomes" id="UP000070700">
    <property type="component" value="Unassembled WGS sequence"/>
</dbReference>
<evidence type="ECO:0000256" key="1">
    <source>
        <dbReference type="ARBA" id="ARBA00008861"/>
    </source>
</evidence>
<dbReference type="Gene3D" id="3.10.490.10">
    <property type="entry name" value="Gamma-glutamyl cyclotransferase-like"/>
    <property type="match status" value="1"/>
</dbReference>
<keyword evidence="2" id="KW-0808">Transferase</keyword>
<feature type="domain" description="Gamma-glutamylcyclotransferase AIG2-like" evidence="4">
    <location>
        <begin position="7"/>
        <end position="136"/>
    </location>
</feature>
<dbReference type="PANTHER" id="PTHR31544">
    <property type="entry name" value="AIG2-LIKE PROTEIN D"/>
    <property type="match status" value="1"/>
</dbReference>
<dbReference type="Pfam" id="PF06094">
    <property type="entry name" value="GGACT"/>
    <property type="match status" value="1"/>
</dbReference>
<evidence type="ECO:0000313" key="5">
    <source>
        <dbReference type="EMBL" id="KUJ06747.1"/>
    </source>
</evidence>
<evidence type="ECO:0000256" key="2">
    <source>
        <dbReference type="ARBA" id="ARBA00022679"/>
    </source>
</evidence>
<dbReference type="InterPro" id="IPR045038">
    <property type="entry name" value="AIG2-like"/>
</dbReference>
<dbReference type="InterPro" id="IPR009288">
    <property type="entry name" value="AIG2-like_dom"/>
</dbReference>
<comment type="similarity">
    <text evidence="1">Belongs to the gamma-glutamylcyclotransferase family.</text>
</comment>
<name>A0A132B4Z5_MOLSC</name>
<protein>
    <recommendedName>
        <fullName evidence="3">Putative gamma-glutamylcyclotransferase</fullName>
    </recommendedName>
</protein>
<dbReference type="SUPFAM" id="SSF110857">
    <property type="entry name" value="Gamma-glutamyl cyclotransferase-like"/>
    <property type="match status" value="1"/>
</dbReference>
<dbReference type="GO" id="GO:0016740">
    <property type="term" value="F:transferase activity"/>
    <property type="evidence" value="ECO:0007669"/>
    <property type="project" value="UniProtKB-KW"/>
</dbReference>
<dbReference type="KEGG" id="psco:LY89DRAFT_692346"/>
<dbReference type="PANTHER" id="PTHR31544:SF2">
    <property type="entry name" value="AIG2-LIKE PROTEIN D"/>
    <property type="match status" value="1"/>
</dbReference>
<gene>
    <name evidence="5" type="ORF">LY89DRAFT_692346</name>
</gene>
<reference evidence="5 6" key="1">
    <citation type="submission" date="2015-10" db="EMBL/GenBank/DDBJ databases">
        <title>Full genome of DAOMC 229536 Phialocephala scopiformis, a fungal endophyte of spruce producing the potent anti-insectan compound rugulosin.</title>
        <authorList>
            <consortium name="DOE Joint Genome Institute"/>
            <person name="Walker A.K."/>
            <person name="Frasz S.L."/>
            <person name="Seifert K.A."/>
            <person name="Miller J.D."/>
            <person name="Mondo S.J."/>
            <person name="Labutti K."/>
            <person name="Lipzen A."/>
            <person name="Dockter R."/>
            <person name="Kennedy M."/>
            <person name="Grigoriev I.V."/>
            <person name="Spatafora J.W."/>
        </authorList>
    </citation>
    <scope>NUCLEOTIDE SEQUENCE [LARGE SCALE GENOMIC DNA]</scope>
    <source>
        <strain evidence="5 6">CBS 120377</strain>
    </source>
</reference>
<keyword evidence="6" id="KW-1185">Reference proteome</keyword>
<dbReference type="OrthoDB" id="1044435at2759"/>
<evidence type="ECO:0000256" key="3">
    <source>
        <dbReference type="ARBA" id="ARBA00030602"/>
    </source>
</evidence>
<sequence length="189" mass="21613">MGGHTAFFYGTLMAREILFRVCYGTSNIQDNPILKKRAAALSIRPALLHDYSRRKVQYADYPAIISQKGHSVRGTYVTGLTDSDIAHLDMFEGSEYARKKVKVVILEDGHEKGESVEAQSYIWSASVDRLEEQEWDYEEFRKEKMHFWTDASEEFADLDHGDDHYANGDHGFIVELDDDTEKDMLHAAA</sequence>
<dbReference type="InterPro" id="IPR013024">
    <property type="entry name" value="GGCT-like"/>
</dbReference>
<dbReference type="RefSeq" id="XP_018061102.1">
    <property type="nucleotide sequence ID" value="XM_018216520.1"/>
</dbReference>
<dbReference type="CDD" id="cd06661">
    <property type="entry name" value="GGCT_like"/>
    <property type="match status" value="1"/>
</dbReference>
<dbReference type="EMBL" id="KQ947444">
    <property type="protein sequence ID" value="KUJ06747.1"/>
    <property type="molecule type" value="Genomic_DNA"/>
</dbReference>
<organism evidence="5 6">
    <name type="scientific">Mollisia scopiformis</name>
    <name type="common">Conifer needle endophyte fungus</name>
    <name type="synonym">Phialocephala scopiformis</name>
    <dbReference type="NCBI Taxonomy" id="149040"/>
    <lineage>
        <taxon>Eukaryota</taxon>
        <taxon>Fungi</taxon>
        <taxon>Dikarya</taxon>
        <taxon>Ascomycota</taxon>
        <taxon>Pezizomycotina</taxon>
        <taxon>Leotiomycetes</taxon>
        <taxon>Helotiales</taxon>
        <taxon>Mollisiaceae</taxon>
        <taxon>Mollisia</taxon>
    </lineage>
</organism>